<reference evidence="3" key="1">
    <citation type="journal article" date="2005" name="Nature">
        <title>The map-based sequence of the rice genome.</title>
        <authorList>
            <consortium name="International rice genome sequencing project (IRGSP)"/>
            <person name="Matsumoto T."/>
            <person name="Wu J."/>
            <person name="Kanamori H."/>
            <person name="Katayose Y."/>
            <person name="Fujisawa M."/>
            <person name="Namiki N."/>
            <person name="Mizuno H."/>
            <person name="Yamamoto K."/>
            <person name="Antonio B.A."/>
            <person name="Baba T."/>
            <person name="Sakata K."/>
            <person name="Nagamura Y."/>
            <person name="Aoki H."/>
            <person name="Arikawa K."/>
            <person name="Arita K."/>
            <person name="Bito T."/>
            <person name="Chiden Y."/>
            <person name="Fujitsuka N."/>
            <person name="Fukunaka R."/>
            <person name="Hamada M."/>
            <person name="Harada C."/>
            <person name="Hayashi A."/>
            <person name="Hijishita S."/>
            <person name="Honda M."/>
            <person name="Hosokawa S."/>
            <person name="Ichikawa Y."/>
            <person name="Idonuma A."/>
            <person name="Iijima M."/>
            <person name="Ikeda M."/>
            <person name="Ikeno M."/>
            <person name="Ito K."/>
            <person name="Ito S."/>
            <person name="Ito T."/>
            <person name="Ito Y."/>
            <person name="Ito Y."/>
            <person name="Iwabuchi A."/>
            <person name="Kamiya K."/>
            <person name="Karasawa W."/>
            <person name="Kurita K."/>
            <person name="Katagiri S."/>
            <person name="Kikuta A."/>
            <person name="Kobayashi H."/>
            <person name="Kobayashi N."/>
            <person name="Machita K."/>
            <person name="Maehara T."/>
            <person name="Masukawa M."/>
            <person name="Mizubayashi T."/>
            <person name="Mukai Y."/>
            <person name="Nagasaki H."/>
            <person name="Nagata Y."/>
            <person name="Naito S."/>
            <person name="Nakashima M."/>
            <person name="Nakama Y."/>
            <person name="Nakamichi Y."/>
            <person name="Nakamura M."/>
            <person name="Meguro A."/>
            <person name="Negishi M."/>
            <person name="Ohta I."/>
            <person name="Ohta T."/>
            <person name="Okamoto M."/>
            <person name="Ono N."/>
            <person name="Saji S."/>
            <person name="Sakaguchi M."/>
            <person name="Sakai K."/>
            <person name="Shibata M."/>
            <person name="Shimokawa T."/>
            <person name="Song J."/>
            <person name="Takazaki Y."/>
            <person name="Terasawa K."/>
            <person name="Tsugane M."/>
            <person name="Tsuji K."/>
            <person name="Ueda S."/>
            <person name="Waki K."/>
            <person name="Yamagata H."/>
            <person name="Yamamoto M."/>
            <person name="Yamamoto S."/>
            <person name="Yamane H."/>
            <person name="Yoshiki S."/>
            <person name="Yoshihara R."/>
            <person name="Yukawa K."/>
            <person name="Zhong H."/>
            <person name="Yano M."/>
            <person name="Yuan Q."/>
            <person name="Ouyang S."/>
            <person name="Liu J."/>
            <person name="Jones K.M."/>
            <person name="Gansberger K."/>
            <person name="Moffat K."/>
            <person name="Hill J."/>
            <person name="Bera J."/>
            <person name="Fadrosh D."/>
            <person name="Jin S."/>
            <person name="Johri S."/>
            <person name="Kim M."/>
            <person name="Overton L."/>
            <person name="Reardon M."/>
            <person name="Tsitrin T."/>
            <person name="Vuong H."/>
            <person name="Weaver B."/>
            <person name="Ciecko A."/>
            <person name="Tallon L."/>
            <person name="Jackson J."/>
            <person name="Pai G."/>
            <person name="Aken S.V."/>
            <person name="Utterback T."/>
            <person name="Reidmuller S."/>
            <person name="Feldblyum T."/>
            <person name="Hsiao J."/>
            <person name="Zismann V."/>
            <person name="Iobst S."/>
            <person name="de Vazeille A.R."/>
            <person name="Buell C.R."/>
            <person name="Ying K."/>
            <person name="Li Y."/>
            <person name="Lu T."/>
            <person name="Huang Y."/>
            <person name="Zhao Q."/>
            <person name="Feng Q."/>
            <person name="Zhang L."/>
            <person name="Zhu J."/>
            <person name="Weng Q."/>
            <person name="Mu J."/>
            <person name="Lu Y."/>
            <person name="Fan D."/>
            <person name="Liu Y."/>
            <person name="Guan J."/>
            <person name="Zhang Y."/>
            <person name="Yu S."/>
            <person name="Liu X."/>
            <person name="Zhang Y."/>
            <person name="Hong G."/>
            <person name="Han B."/>
            <person name="Choisne N."/>
            <person name="Demange N."/>
            <person name="Orjeda G."/>
            <person name="Samain S."/>
            <person name="Cattolico L."/>
            <person name="Pelletier E."/>
            <person name="Couloux A."/>
            <person name="Segurens B."/>
            <person name="Wincker P."/>
            <person name="D'Hont A."/>
            <person name="Scarpelli C."/>
            <person name="Weissenbach J."/>
            <person name="Salanoubat M."/>
            <person name="Quetier F."/>
            <person name="Yu Y."/>
            <person name="Kim H.R."/>
            <person name="Rambo T."/>
            <person name="Currie J."/>
            <person name="Collura K."/>
            <person name="Luo M."/>
            <person name="Yang T."/>
            <person name="Ammiraju J.S.S."/>
            <person name="Engler F."/>
            <person name="Soderlund C."/>
            <person name="Wing R.A."/>
            <person name="Palmer L.E."/>
            <person name="de la Bastide M."/>
            <person name="Spiegel L."/>
            <person name="Nascimento L."/>
            <person name="Zutavern T."/>
            <person name="O'Shaughnessy A."/>
            <person name="Dike S."/>
            <person name="Dedhia N."/>
            <person name="Preston R."/>
            <person name="Balija V."/>
            <person name="McCombie W.R."/>
            <person name="Chow T."/>
            <person name="Chen H."/>
            <person name="Chung M."/>
            <person name="Chen C."/>
            <person name="Shaw J."/>
            <person name="Wu H."/>
            <person name="Hsiao K."/>
            <person name="Chao Y."/>
            <person name="Chu M."/>
            <person name="Cheng C."/>
            <person name="Hour A."/>
            <person name="Lee P."/>
            <person name="Lin S."/>
            <person name="Lin Y."/>
            <person name="Liou J."/>
            <person name="Liu S."/>
            <person name="Hsing Y."/>
            <person name="Raghuvanshi S."/>
            <person name="Mohanty A."/>
            <person name="Bharti A.K."/>
            <person name="Gaur A."/>
            <person name="Gupta V."/>
            <person name="Kumar D."/>
            <person name="Ravi V."/>
            <person name="Vij S."/>
            <person name="Kapur A."/>
            <person name="Khurana P."/>
            <person name="Khurana P."/>
            <person name="Khurana J.P."/>
            <person name="Tyagi A.K."/>
            <person name="Gaikwad K."/>
            <person name="Singh A."/>
            <person name="Dalal V."/>
            <person name="Srivastava S."/>
            <person name="Dixit A."/>
            <person name="Pal A.K."/>
            <person name="Ghazi I.A."/>
            <person name="Yadav M."/>
            <person name="Pandit A."/>
            <person name="Bhargava A."/>
            <person name="Sureshbabu K."/>
            <person name="Batra K."/>
            <person name="Sharma T.R."/>
            <person name="Mohapatra T."/>
            <person name="Singh N.K."/>
            <person name="Messing J."/>
            <person name="Nelson A.B."/>
            <person name="Fuks G."/>
            <person name="Kavchok S."/>
            <person name="Keizer G."/>
            <person name="Linton E."/>
            <person name="Llaca V."/>
            <person name="Song R."/>
            <person name="Tanyolac B."/>
            <person name="Young S."/>
            <person name="Ho-Il K."/>
            <person name="Hahn J.H."/>
            <person name="Sangsakoo G."/>
            <person name="Vanavichit A."/>
            <person name="de Mattos Luiz.A.T."/>
            <person name="Zimmer P.D."/>
            <person name="Malone G."/>
            <person name="Dellagostin O."/>
            <person name="de Oliveira A.C."/>
            <person name="Bevan M."/>
            <person name="Bancroft I."/>
            <person name="Minx P."/>
            <person name="Cordum H."/>
            <person name="Wilson R."/>
            <person name="Cheng Z."/>
            <person name="Jin W."/>
            <person name="Jiang J."/>
            <person name="Leong S.A."/>
            <person name="Iwama H."/>
            <person name="Gojobori T."/>
            <person name="Itoh T."/>
            <person name="Niimura Y."/>
            <person name="Fujii Y."/>
            <person name="Habara T."/>
            <person name="Sakai H."/>
            <person name="Sato Y."/>
            <person name="Wilson G."/>
            <person name="Kumar K."/>
            <person name="McCouch S."/>
            <person name="Juretic N."/>
            <person name="Hoen D."/>
            <person name="Wright S."/>
            <person name="Bruskiewich R."/>
            <person name="Bureau T."/>
            <person name="Miyao A."/>
            <person name="Hirochika H."/>
            <person name="Nishikawa T."/>
            <person name="Kadowaki K."/>
            <person name="Sugiura M."/>
            <person name="Burr B."/>
            <person name="Sasaki T."/>
        </authorList>
    </citation>
    <scope>NUCLEOTIDE SEQUENCE [LARGE SCALE GENOMIC DNA]</scope>
    <source>
        <strain evidence="3">cv. Nipponbare</strain>
    </source>
</reference>
<dbReference type="EMBL" id="AC145379">
    <property type="protein sequence ID" value="AAS07278.1"/>
    <property type="molecule type" value="Genomic_DNA"/>
</dbReference>
<feature type="compositionally biased region" description="Basic residues" evidence="1">
    <location>
        <begin position="30"/>
        <end position="48"/>
    </location>
</feature>
<name>Q75GK9_ORYSJ</name>
<evidence type="ECO:0000256" key="1">
    <source>
        <dbReference type="SAM" id="MobiDB-lite"/>
    </source>
</evidence>
<dbReference type="AlphaFoldDB" id="Q75GK9"/>
<accession>Q75GK9</accession>
<gene>
    <name evidence="2" type="primary">OSJNBa0010N03.8</name>
</gene>
<feature type="compositionally biased region" description="Basic and acidic residues" evidence="1">
    <location>
        <begin position="12"/>
        <end position="26"/>
    </location>
</feature>
<feature type="region of interest" description="Disordered" evidence="1">
    <location>
        <begin position="1"/>
        <end position="48"/>
    </location>
</feature>
<protein>
    <submittedName>
        <fullName evidence="2">Uncharacterized protein</fullName>
    </submittedName>
</protein>
<proteinExistence type="predicted"/>
<evidence type="ECO:0000313" key="3">
    <source>
        <dbReference type="Proteomes" id="UP000000763"/>
    </source>
</evidence>
<sequence length="274" mass="29237">MGDWPSAGARLGDGRGEAGHRGEALARARPAIRKRRRPGALVNRRRATPRFARTEATRLYMTANARSRLHPSYPCGYLGNSICRVSAGHSTPKRGVGCPPARARSGTGRGINTLVVRLTDHPSRFTINSGVGVMIAKAQHPWIVVGSPMPLATTSASARASSSLPLPRNHAAGQAKGGARAPSATVALACPTAGSTQLQSSSCPLRTMFVHPQCSLRHHLCPRQPPHPRCCMEEELRLPRGDQIQRNAARRSARTAAATANFVFRGKSIDAQCG</sequence>
<dbReference type="Proteomes" id="UP000000763">
    <property type="component" value="Chromosome 3"/>
</dbReference>
<reference evidence="3" key="2">
    <citation type="journal article" date="2008" name="Nucleic Acids Res.">
        <title>The rice annotation project database (RAP-DB): 2008 update.</title>
        <authorList>
            <consortium name="The rice annotation project (RAP)"/>
        </authorList>
    </citation>
    <scope>GENOME REANNOTATION</scope>
    <source>
        <strain evidence="3">cv. Nipponbare</strain>
    </source>
</reference>
<evidence type="ECO:0000313" key="2">
    <source>
        <dbReference type="EMBL" id="AAS07278.1"/>
    </source>
</evidence>
<organism evidence="2 3">
    <name type="scientific">Oryza sativa subsp. japonica</name>
    <name type="common">Rice</name>
    <dbReference type="NCBI Taxonomy" id="39947"/>
    <lineage>
        <taxon>Eukaryota</taxon>
        <taxon>Viridiplantae</taxon>
        <taxon>Streptophyta</taxon>
        <taxon>Embryophyta</taxon>
        <taxon>Tracheophyta</taxon>
        <taxon>Spermatophyta</taxon>
        <taxon>Magnoliopsida</taxon>
        <taxon>Liliopsida</taxon>
        <taxon>Poales</taxon>
        <taxon>Poaceae</taxon>
        <taxon>BOP clade</taxon>
        <taxon>Oryzoideae</taxon>
        <taxon>Oryzeae</taxon>
        <taxon>Oryzinae</taxon>
        <taxon>Oryza</taxon>
        <taxon>Oryza sativa</taxon>
    </lineage>
</organism>